<sequence length="100" mass="10517">MISGCSQHCLSHPALLVRPFDFRPPPKNSARLAVRSQRGPGSGLPPRSGFEKKQGSAGAINTNSLPRNRSETKTPLSALSSPVPSTSSPPPRAAAIRHPS</sequence>
<proteinExistence type="predicted"/>
<reference evidence="2" key="2">
    <citation type="journal article" date="2015" name="Data Brief">
        <title>Shoot transcriptome of the giant reed, Arundo donax.</title>
        <authorList>
            <person name="Barrero R.A."/>
            <person name="Guerrero F.D."/>
            <person name="Moolhuijzen P."/>
            <person name="Goolsby J.A."/>
            <person name="Tidwell J."/>
            <person name="Bellgard S.E."/>
            <person name="Bellgard M.I."/>
        </authorList>
    </citation>
    <scope>NUCLEOTIDE SEQUENCE</scope>
    <source>
        <tissue evidence="2">Shoot tissue taken approximately 20 cm above the soil surface</tissue>
    </source>
</reference>
<evidence type="ECO:0000256" key="1">
    <source>
        <dbReference type="SAM" id="MobiDB-lite"/>
    </source>
</evidence>
<feature type="compositionally biased region" description="Low complexity" evidence="1">
    <location>
        <begin position="74"/>
        <end position="86"/>
    </location>
</feature>
<feature type="compositionally biased region" description="Low complexity" evidence="1">
    <location>
        <begin position="35"/>
        <end position="48"/>
    </location>
</feature>
<reference evidence="2" key="1">
    <citation type="submission" date="2014-09" db="EMBL/GenBank/DDBJ databases">
        <authorList>
            <person name="Magalhaes I.L.F."/>
            <person name="Oliveira U."/>
            <person name="Santos F.R."/>
            <person name="Vidigal T.H.D.A."/>
            <person name="Brescovit A.D."/>
            <person name="Santos A.J."/>
        </authorList>
    </citation>
    <scope>NUCLEOTIDE SEQUENCE</scope>
    <source>
        <tissue evidence="2">Shoot tissue taken approximately 20 cm above the soil surface</tissue>
    </source>
</reference>
<organism evidence="2">
    <name type="scientific">Arundo donax</name>
    <name type="common">Giant reed</name>
    <name type="synonym">Donax arundinaceus</name>
    <dbReference type="NCBI Taxonomy" id="35708"/>
    <lineage>
        <taxon>Eukaryota</taxon>
        <taxon>Viridiplantae</taxon>
        <taxon>Streptophyta</taxon>
        <taxon>Embryophyta</taxon>
        <taxon>Tracheophyta</taxon>
        <taxon>Spermatophyta</taxon>
        <taxon>Magnoliopsida</taxon>
        <taxon>Liliopsida</taxon>
        <taxon>Poales</taxon>
        <taxon>Poaceae</taxon>
        <taxon>PACMAD clade</taxon>
        <taxon>Arundinoideae</taxon>
        <taxon>Arundineae</taxon>
        <taxon>Arundo</taxon>
    </lineage>
</organism>
<evidence type="ECO:0000313" key="2">
    <source>
        <dbReference type="EMBL" id="JAD85734.1"/>
    </source>
</evidence>
<dbReference type="EMBL" id="GBRH01212161">
    <property type="protein sequence ID" value="JAD85734.1"/>
    <property type="molecule type" value="Transcribed_RNA"/>
</dbReference>
<accession>A0A0A9DAY9</accession>
<dbReference type="AlphaFoldDB" id="A0A0A9DAY9"/>
<protein>
    <submittedName>
        <fullName evidence="2">Uncharacterized protein</fullName>
    </submittedName>
</protein>
<feature type="region of interest" description="Disordered" evidence="1">
    <location>
        <begin position="20"/>
        <end position="100"/>
    </location>
</feature>
<name>A0A0A9DAY9_ARUDO</name>